<evidence type="ECO:0000256" key="1">
    <source>
        <dbReference type="SAM" id="MobiDB-lite"/>
    </source>
</evidence>
<dbReference type="EMBL" id="CP019893">
    <property type="protein sequence ID" value="ARS89143.1"/>
    <property type="molecule type" value="Genomic_DNA"/>
</dbReference>
<feature type="compositionally biased region" description="Basic and acidic residues" evidence="1">
    <location>
        <begin position="65"/>
        <end position="88"/>
    </location>
</feature>
<feature type="region of interest" description="Disordered" evidence="1">
    <location>
        <begin position="1"/>
        <end position="121"/>
    </location>
</feature>
<keyword evidence="2" id="KW-1133">Transmembrane helix</keyword>
<keyword evidence="5" id="KW-1185">Reference proteome</keyword>
<dbReference type="InterPro" id="IPR055736">
    <property type="entry name" value="DUF7312"/>
</dbReference>
<dbReference type="GeneID" id="32893376"/>
<dbReference type="KEGG" id="naj:B1756_04825"/>
<dbReference type="Pfam" id="PF23994">
    <property type="entry name" value="DUF7312"/>
    <property type="match status" value="1"/>
</dbReference>
<evidence type="ECO:0000313" key="4">
    <source>
        <dbReference type="EMBL" id="ARS89143.1"/>
    </source>
</evidence>
<keyword evidence="2" id="KW-0812">Transmembrane</keyword>
<evidence type="ECO:0000259" key="3">
    <source>
        <dbReference type="Pfam" id="PF23994"/>
    </source>
</evidence>
<dbReference type="RefSeq" id="WP_086887525.1">
    <property type="nucleotide sequence ID" value="NZ_CP019893.1"/>
</dbReference>
<protein>
    <recommendedName>
        <fullName evidence="3">DUF7312 domain-containing protein</fullName>
    </recommendedName>
</protein>
<dbReference type="Proteomes" id="UP000250088">
    <property type="component" value="Chromosome"/>
</dbReference>
<name>A0A2Z2HQY8_9EURY</name>
<keyword evidence="2" id="KW-0472">Membrane</keyword>
<dbReference type="AlphaFoldDB" id="A0A2Z2HQY8"/>
<feature type="domain" description="DUF7312" evidence="3">
    <location>
        <begin position="91"/>
        <end position="142"/>
    </location>
</feature>
<accession>A0A2Z2HQY8</accession>
<sequence length="148" mass="16045">MADESPGFDRDDEDRDRDPGRTDGTDPADDAADRDDPTTGWTPSRRPVSSERDGDGWTSEPDVGTDEHRDSRPDHTRFDDADRIRIDLSSDDSVGGGGESSHDDDPRAPEPSSTPIEAGDPSLENVLFVILGAVAMILVIVRFVSLPL</sequence>
<dbReference type="OrthoDB" id="177893at2157"/>
<evidence type="ECO:0000256" key="2">
    <source>
        <dbReference type="SAM" id="Phobius"/>
    </source>
</evidence>
<gene>
    <name evidence="4" type="ORF">B1756_04825</name>
</gene>
<organism evidence="4 5">
    <name type="scientific">Natrarchaeobaculum aegyptiacum</name>
    <dbReference type="NCBI Taxonomy" id="745377"/>
    <lineage>
        <taxon>Archaea</taxon>
        <taxon>Methanobacteriati</taxon>
        <taxon>Methanobacteriota</taxon>
        <taxon>Stenosarchaea group</taxon>
        <taxon>Halobacteria</taxon>
        <taxon>Halobacteriales</taxon>
        <taxon>Natrialbaceae</taxon>
        <taxon>Natrarchaeobaculum</taxon>
    </lineage>
</organism>
<reference evidence="5" key="1">
    <citation type="submission" date="2017-02" db="EMBL/GenBank/DDBJ databases">
        <title>Natronthermophilus aegyptiacus gen. nov.,sp. nov., an aerobic, extremely halophilic alkalithermophilic archaeon isolated from the athalassohaline Wadi An Natrun, Egypt.</title>
        <authorList>
            <person name="Zhao B."/>
        </authorList>
    </citation>
    <scope>NUCLEOTIDE SEQUENCE [LARGE SCALE GENOMIC DNA]</scope>
    <source>
        <strain evidence="5">JW/NM-HA 15</strain>
    </source>
</reference>
<evidence type="ECO:0000313" key="5">
    <source>
        <dbReference type="Proteomes" id="UP000250088"/>
    </source>
</evidence>
<proteinExistence type="predicted"/>
<feature type="transmembrane region" description="Helical" evidence="2">
    <location>
        <begin position="126"/>
        <end position="145"/>
    </location>
</feature>